<keyword evidence="3" id="KW-1185">Reference proteome</keyword>
<accession>A0A9X4KT74</accession>
<dbReference type="AlphaFoldDB" id="A0A9X4KT74"/>
<feature type="region of interest" description="Disordered" evidence="1">
    <location>
        <begin position="48"/>
        <end position="103"/>
    </location>
</feature>
<feature type="compositionally biased region" description="Basic and acidic residues" evidence="1">
    <location>
        <begin position="49"/>
        <end position="73"/>
    </location>
</feature>
<protein>
    <submittedName>
        <fullName evidence="2">Uncharacterized protein</fullName>
    </submittedName>
</protein>
<organism evidence="2 3">
    <name type="scientific">Cohnella rhizosphaerae</name>
    <dbReference type="NCBI Taxonomy" id="1457232"/>
    <lineage>
        <taxon>Bacteria</taxon>
        <taxon>Bacillati</taxon>
        <taxon>Bacillota</taxon>
        <taxon>Bacilli</taxon>
        <taxon>Bacillales</taxon>
        <taxon>Paenibacillaceae</taxon>
        <taxon>Cohnella</taxon>
    </lineage>
</organism>
<evidence type="ECO:0000256" key="1">
    <source>
        <dbReference type="SAM" id="MobiDB-lite"/>
    </source>
</evidence>
<name>A0A9X4KT74_9BACL</name>
<sequence length="126" mass="14461">MLGPIQRLLECRHGERNDAEQLQSGQDIKDRRNPGQQTIFFNKGQELLAKQRDDQADRQRSDNHAQNKVDRDQQGPSFIIGSASLNVTRKHRQHGQIAGQYRAYDADDEHKNVGRYGNAARNRKVI</sequence>
<dbReference type="EMBL" id="JAPDIA010000003">
    <property type="protein sequence ID" value="MDG0810410.1"/>
    <property type="molecule type" value="Genomic_DNA"/>
</dbReference>
<evidence type="ECO:0000313" key="2">
    <source>
        <dbReference type="EMBL" id="MDG0810410.1"/>
    </source>
</evidence>
<comment type="caution">
    <text evidence="2">The sequence shown here is derived from an EMBL/GenBank/DDBJ whole genome shotgun (WGS) entry which is preliminary data.</text>
</comment>
<reference evidence="2" key="1">
    <citation type="submission" date="2022-10" db="EMBL/GenBank/DDBJ databases">
        <title>Comparative genomic analysis of Cohnella hashimotonis sp. nov., isolated from the International Space Station.</title>
        <authorList>
            <person name="Simpson A."/>
            <person name="Venkateswaran K."/>
        </authorList>
    </citation>
    <scope>NUCLEOTIDE SEQUENCE</scope>
    <source>
        <strain evidence="2">DSM 28161</strain>
    </source>
</reference>
<gene>
    <name evidence="2" type="ORF">OMP40_14400</name>
</gene>
<proteinExistence type="predicted"/>
<dbReference type="Proteomes" id="UP001153404">
    <property type="component" value="Unassembled WGS sequence"/>
</dbReference>
<evidence type="ECO:0000313" key="3">
    <source>
        <dbReference type="Proteomes" id="UP001153404"/>
    </source>
</evidence>